<name>A0A6H0XWW4_9PEZI</name>
<evidence type="ECO:0000313" key="1">
    <source>
        <dbReference type="EMBL" id="QIW99150.1"/>
    </source>
</evidence>
<reference evidence="1 2" key="1">
    <citation type="journal article" date="2016" name="Sci. Rep.">
        <title>Peltaster fructicola genome reveals evolution from an invasive phytopathogen to an ectophytic parasite.</title>
        <authorList>
            <person name="Xu C."/>
            <person name="Chen H."/>
            <person name="Gleason M.L."/>
            <person name="Xu J.R."/>
            <person name="Liu H."/>
            <person name="Zhang R."/>
            <person name="Sun G."/>
        </authorList>
    </citation>
    <scope>NUCLEOTIDE SEQUENCE [LARGE SCALE GENOMIC DNA]</scope>
    <source>
        <strain evidence="1 2">LNHT1506</strain>
    </source>
</reference>
<sequence length="469" mass="53527">MHDLKTLNVSRNNVVIDDSVSAKQWEIFLRSFSGSMKLRRLDLSGNKLGAKAFEVFARVYELEDHITPLRLGGDTSVLSYEEDARQHRENKQYAIEITQKGNRASAAERSMADGCLLKRRCGLRSLPYIDLNDTGLDDAGALWLSFVLPQHYFPIQLVDGINGVFATSTINIYQQTQNSTGLEWSNNEETLGRDGFQLLTYVETLRKETLYENANRSNADLNDDDDGIQFDPAISSQTALVPRASITNLREAIAPRKLSGRFVPNLSEAELNAASLSQTRHRLQRQIIQQQGVHSIDLWSSAIDLVVLSRRLFVLERYLSAASVQRRACRRLIKDITNAQKPSRKQQWRHLQKNDTFKFERLQDEITKLGAASRAQYFNYQVERSREHSAREYSLVGVIPFSIFKQILRHIMSEDELSVLNEPQQRAAYAFCQTRATLTLEREWTKLNDSAQVLKLLDHIGCLAYEGRS</sequence>
<proteinExistence type="predicted"/>
<keyword evidence="2" id="KW-1185">Reference proteome</keyword>
<dbReference type="Proteomes" id="UP000503462">
    <property type="component" value="Chromosome 3"/>
</dbReference>
<dbReference type="InterPro" id="IPR032675">
    <property type="entry name" value="LRR_dom_sf"/>
</dbReference>
<evidence type="ECO:0000313" key="2">
    <source>
        <dbReference type="Proteomes" id="UP000503462"/>
    </source>
</evidence>
<dbReference type="Pfam" id="PF13516">
    <property type="entry name" value="LRR_6"/>
    <property type="match status" value="1"/>
</dbReference>
<accession>A0A6H0XWW4</accession>
<organism evidence="1 2">
    <name type="scientific">Peltaster fructicola</name>
    <dbReference type="NCBI Taxonomy" id="286661"/>
    <lineage>
        <taxon>Eukaryota</taxon>
        <taxon>Fungi</taxon>
        <taxon>Dikarya</taxon>
        <taxon>Ascomycota</taxon>
        <taxon>Pezizomycotina</taxon>
        <taxon>Dothideomycetes</taxon>
        <taxon>Dothideomycetes incertae sedis</taxon>
        <taxon>Peltaster</taxon>
    </lineage>
</organism>
<gene>
    <name evidence="1" type="ORF">AMS68_004668</name>
</gene>
<dbReference type="SMART" id="SM00368">
    <property type="entry name" value="LRR_RI"/>
    <property type="match status" value="2"/>
</dbReference>
<dbReference type="InterPro" id="IPR001611">
    <property type="entry name" value="Leu-rich_rpt"/>
</dbReference>
<dbReference type="EMBL" id="CP051141">
    <property type="protein sequence ID" value="QIW99150.1"/>
    <property type="molecule type" value="Genomic_DNA"/>
</dbReference>
<dbReference type="OrthoDB" id="9876299at2759"/>
<protein>
    <submittedName>
        <fullName evidence="1">Uncharacterized protein</fullName>
    </submittedName>
</protein>
<dbReference type="AlphaFoldDB" id="A0A6H0XWW4"/>
<dbReference type="SUPFAM" id="SSF52047">
    <property type="entry name" value="RNI-like"/>
    <property type="match status" value="1"/>
</dbReference>
<dbReference type="Gene3D" id="3.80.10.10">
    <property type="entry name" value="Ribonuclease Inhibitor"/>
    <property type="match status" value="1"/>
</dbReference>